<dbReference type="GO" id="GO:0004141">
    <property type="term" value="F:dethiobiotin synthase activity"/>
    <property type="evidence" value="ECO:0007669"/>
    <property type="project" value="UniProtKB-UniRule"/>
</dbReference>
<dbReference type="EC" id="6.3.3.3" evidence="9"/>
<feature type="binding site" evidence="9">
    <location>
        <position position="110"/>
    </location>
    <ligand>
        <name>Mg(2+)</name>
        <dbReference type="ChEBI" id="CHEBI:18420"/>
    </ligand>
</feature>
<comment type="similarity">
    <text evidence="9">Belongs to the dethiobiotin synthetase family.</text>
</comment>
<dbReference type="CDD" id="cd03109">
    <property type="entry name" value="DTBS"/>
    <property type="match status" value="1"/>
</dbReference>
<keyword evidence="4 9" id="KW-0547">Nucleotide-binding</keyword>
<evidence type="ECO:0000313" key="10">
    <source>
        <dbReference type="EMBL" id="MBH0111819.1"/>
    </source>
</evidence>
<dbReference type="Pfam" id="PF13500">
    <property type="entry name" value="AAA_26"/>
    <property type="match status" value="1"/>
</dbReference>
<comment type="caution">
    <text evidence="9">Lacks conserved residue(s) required for the propagation of feature annotation.</text>
</comment>
<keyword evidence="7 9" id="KW-0460">Magnesium</keyword>
<comment type="catalytic activity">
    <reaction evidence="9">
        <text>(7R,8S)-7,8-diammoniononanoate + CO2 + ATP = (4R,5S)-dethiobiotin + ADP + phosphate + 3 H(+)</text>
        <dbReference type="Rhea" id="RHEA:15805"/>
        <dbReference type="ChEBI" id="CHEBI:15378"/>
        <dbReference type="ChEBI" id="CHEBI:16526"/>
        <dbReference type="ChEBI" id="CHEBI:30616"/>
        <dbReference type="ChEBI" id="CHEBI:43474"/>
        <dbReference type="ChEBI" id="CHEBI:149469"/>
        <dbReference type="ChEBI" id="CHEBI:149473"/>
        <dbReference type="ChEBI" id="CHEBI:456216"/>
        <dbReference type="EC" id="6.3.3.3"/>
    </reaction>
</comment>
<keyword evidence="11" id="KW-1185">Reference proteome</keyword>
<dbReference type="SUPFAM" id="SSF52540">
    <property type="entry name" value="P-loop containing nucleoside triphosphate hydrolases"/>
    <property type="match status" value="1"/>
</dbReference>
<comment type="catalytic activity">
    <reaction evidence="8">
        <text>(7R,8S)-8-amino-7-(carboxyamino)nonanoate + ATP = (4R,5S)-dethiobiotin + ADP + phosphate + H(+)</text>
        <dbReference type="Rhea" id="RHEA:63684"/>
        <dbReference type="ChEBI" id="CHEBI:15378"/>
        <dbReference type="ChEBI" id="CHEBI:30616"/>
        <dbReference type="ChEBI" id="CHEBI:43474"/>
        <dbReference type="ChEBI" id="CHEBI:149470"/>
        <dbReference type="ChEBI" id="CHEBI:149473"/>
        <dbReference type="ChEBI" id="CHEBI:456216"/>
    </reaction>
</comment>
<dbReference type="GO" id="GO:0000287">
    <property type="term" value="F:magnesium ion binding"/>
    <property type="evidence" value="ECO:0007669"/>
    <property type="project" value="UniProtKB-UniRule"/>
</dbReference>
<dbReference type="EMBL" id="JADZGI010000001">
    <property type="protein sequence ID" value="MBH0111819.1"/>
    <property type="molecule type" value="Genomic_DNA"/>
</dbReference>
<feature type="binding site" evidence="9">
    <location>
        <position position="54"/>
    </location>
    <ligand>
        <name>Mg(2+)</name>
        <dbReference type="ChEBI" id="CHEBI:18420"/>
    </ligand>
</feature>
<keyword evidence="6 9" id="KW-0067">ATP-binding</keyword>
<evidence type="ECO:0000256" key="7">
    <source>
        <dbReference type="ARBA" id="ARBA00022842"/>
    </source>
</evidence>
<dbReference type="Proteomes" id="UP000617634">
    <property type="component" value="Unassembled WGS sequence"/>
</dbReference>
<evidence type="ECO:0000256" key="1">
    <source>
        <dbReference type="ARBA" id="ARBA00022490"/>
    </source>
</evidence>
<dbReference type="NCBIfam" id="TIGR00347">
    <property type="entry name" value="bioD"/>
    <property type="match status" value="1"/>
</dbReference>
<evidence type="ECO:0000256" key="6">
    <source>
        <dbReference type="ARBA" id="ARBA00022840"/>
    </source>
</evidence>
<proteinExistence type="inferred from homology"/>
<feature type="binding site" evidence="9">
    <location>
        <position position="54"/>
    </location>
    <ligand>
        <name>ATP</name>
        <dbReference type="ChEBI" id="CHEBI:30616"/>
    </ligand>
</feature>
<reference evidence="10" key="1">
    <citation type="submission" date="2020-11" db="EMBL/GenBank/DDBJ databases">
        <title>Novosphingobium aureum sp. nov., a marine bacterium isolated from sediment of a salt flat.</title>
        <authorList>
            <person name="Yoo Y."/>
            <person name="Kim J.-J."/>
        </authorList>
    </citation>
    <scope>NUCLEOTIDE SEQUENCE</scope>
    <source>
        <strain evidence="10">YJ-S2-02</strain>
    </source>
</reference>
<dbReference type="GO" id="GO:0009102">
    <property type="term" value="P:biotin biosynthetic process"/>
    <property type="evidence" value="ECO:0007669"/>
    <property type="project" value="UniProtKB-UniRule"/>
</dbReference>
<comment type="subcellular location">
    <subcellularLocation>
        <location evidence="9">Cytoplasm</location>
    </subcellularLocation>
</comment>
<dbReference type="HAMAP" id="MF_00336">
    <property type="entry name" value="BioD"/>
    <property type="match status" value="1"/>
</dbReference>
<feature type="binding site" evidence="9">
    <location>
        <begin position="18"/>
        <end position="23"/>
    </location>
    <ligand>
        <name>ATP</name>
        <dbReference type="ChEBI" id="CHEBI:30616"/>
    </ligand>
</feature>
<feature type="active site" evidence="9">
    <location>
        <position position="38"/>
    </location>
</feature>
<dbReference type="Gene3D" id="3.40.50.300">
    <property type="entry name" value="P-loop containing nucleotide triphosphate hydrolases"/>
    <property type="match status" value="1"/>
</dbReference>
<comment type="caution">
    <text evidence="10">The sequence shown here is derived from an EMBL/GenBank/DDBJ whole genome shotgun (WGS) entry which is preliminary data.</text>
</comment>
<dbReference type="GO" id="GO:0005829">
    <property type="term" value="C:cytosol"/>
    <property type="evidence" value="ECO:0007669"/>
    <property type="project" value="TreeGrafter"/>
</dbReference>
<evidence type="ECO:0000256" key="9">
    <source>
        <dbReference type="HAMAP-Rule" id="MF_00336"/>
    </source>
</evidence>
<gene>
    <name evidence="9 10" type="primary">bioD</name>
    <name evidence="10" type="ORF">I5E68_02485</name>
</gene>
<dbReference type="GO" id="GO:0005524">
    <property type="term" value="F:ATP binding"/>
    <property type="evidence" value="ECO:0007669"/>
    <property type="project" value="UniProtKB-UniRule"/>
</dbReference>
<dbReference type="AlphaFoldDB" id="A0A931MJV3"/>
<evidence type="ECO:0000256" key="5">
    <source>
        <dbReference type="ARBA" id="ARBA00022756"/>
    </source>
</evidence>
<keyword evidence="5 9" id="KW-0093">Biotin biosynthesis</keyword>
<dbReference type="RefSeq" id="WP_197160447.1">
    <property type="nucleotide sequence ID" value="NZ_JADZGI010000001.1"/>
</dbReference>
<evidence type="ECO:0000256" key="3">
    <source>
        <dbReference type="ARBA" id="ARBA00022723"/>
    </source>
</evidence>
<dbReference type="PANTHER" id="PTHR43210">
    <property type="entry name" value="DETHIOBIOTIN SYNTHETASE"/>
    <property type="match status" value="1"/>
</dbReference>
<organism evidence="10 11">
    <name type="scientific">Novosphingobium aureum</name>
    <dbReference type="NCBI Taxonomy" id="2792964"/>
    <lineage>
        <taxon>Bacteria</taxon>
        <taxon>Pseudomonadati</taxon>
        <taxon>Pseudomonadota</taxon>
        <taxon>Alphaproteobacteria</taxon>
        <taxon>Sphingomonadales</taxon>
        <taxon>Sphingomonadaceae</taxon>
        <taxon>Novosphingobium</taxon>
    </lineage>
</organism>
<feature type="binding site" evidence="9">
    <location>
        <position position="22"/>
    </location>
    <ligand>
        <name>Mg(2+)</name>
        <dbReference type="ChEBI" id="CHEBI:18420"/>
    </ligand>
</feature>
<comment type="function">
    <text evidence="9">Catalyzes a mechanistically unusual reaction, the ATP-dependent insertion of CO2 between the N7 and N8 nitrogen atoms of 7,8-diaminopelargonic acid (DAPA, also called 7,8-diammoniononanoate) to form a ureido ring.</text>
</comment>
<evidence type="ECO:0000256" key="8">
    <source>
        <dbReference type="ARBA" id="ARBA00047386"/>
    </source>
</evidence>
<name>A0A931MJV3_9SPHN</name>
<comment type="cofactor">
    <cofactor evidence="9">
        <name>Mg(2+)</name>
        <dbReference type="ChEBI" id="CHEBI:18420"/>
    </cofactor>
</comment>
<dbReference type="PIRSF" id="PIRSF006755">
    <property type="entry name" value="DTB_synth"/>
    <property type="match status" value="1"/>
</dbReference>
<keyword evidence="3 9" id="KW-0479">Metal-binding</keyword>
<comment type="pathway">
    <text evidence="9">Cofactor biosynthesis; biotin biosynthesis; biotin from 7,8-diaminononanoate: step 1/2.</text>
</comment>
<feature type="binding site" evidence="9">
    <location>
        <begin position="110"/>
        <end position="113"/>
    </location>
    <ligand>
        <name>ATP</name>
        <dbReference type="ChEBI" id="CHEBI:30616"/>
    </ligand>
</feature>
<comment type="subunit">
    <text evidence="9">Homodimer.</text>
</comment>
<evidence type="ECO:0000256" key="2">
    <source>
        <dbReference type="ARBA" id="ARBA00022598"/>
    </source>
</evidence>
<accession>A0A931MJV3</accession>
<evidence type="ECO:0000256" key="4">
    <source>
        <dbReference type="ARBA" id="ARBA00022741"/>
    </source>
</evidence>
<sequence>MSAQSPCQPLVVTGTDTEIGKTVFAAALAGALGAHYWKPVQAGVEPHEVFGETDAERVANLGGLAREKVLAEAYRLATPCSPHRAAEIDGVEIDPERLALPQVSGPLVVEGAGGVHVPLTRRRTYIDQFPRWGAPVVLVARTQLGTINHSLLSLEALRARAIPVLGVAFVGDSEPDSEAIICELGKVRRLGRLPRLDPLTPEALRNAFLENFTLEDFRP</sequence>
<dbReference type="PANTHER" id="PTHR43210:SF2">
    <property type="entry name" value="ATP-DEPENDENT DETHIOBIOTIN SYNTHETASE BIOD 2"/>
    <property type="match status" value="1"/>
</dbReference>
<evidence type="ECO:0000313" key="11">
    <source>
        <dbReference type="Proteomes" id="UP000617634"/>
    </source>
</evidence>
<dbReference type="InterPro" id="IPR027417">
    <property type="entry name" value="P-loop_NTPase"/>
</dbReference>
<keyword evidence="2 9" id="KW-0436">Ligase</keyword>
<protein>
    <recommendedName>
        <fullName evidence="9">ATP-dependent dethiobiotin synthetase BioD</fullName>
        <ecNumber evidence="9">6.3.3.3</ecNumber>
    </recommendedName>
    <alternativeName>
        <fullName evidence="9">DTB synthetase</fullName>
        <shortName evidence="9">DTBS</shortName>
    </alternativeName>
    <alternativeName>
        <fullName evidence="9">Dethiobiotin synthase</fullName>
    </alternativeName>
</protein>
<dbReference type="InterPro" id="IPR004472">
    <property type="entry name" value="DTB_synth_BioD"/>
</dbReference>
<feature type="binding site" evidence="9">
    <location>
        <begin position="194"/>
        <end position="196"/>
    </location>
    <ligand>
        <name>ATP</name>
        <dbReference type="ChEBI" id="CHEBI:30616"/>
    </ligand>
</feature>
<keyword evidence="1 9" id="KW-0963">Cytoplasm</keyword>